<dbReference type="RefSeq" id="WP_147267479.1">
    <property type="nucleotide sequence ID" value="NZ_QQBG01000012.1"/>
</dbReference>
<keyword evidence="2" id="KW-1185">Reference proteome</keyword>
<gene>
    <name evidence="1" type="ORF">HAT2_00371</name>
</gene>
<organism evidence="1 2">
    <name type="scientific">Candidatus Similichlamydia laticola</name>
    <dbReference type="NCBI Taxonomy" id="2170265"/>
    <lineage>
        <taxon>Bacteria</taxon>
        <taxon>Pseudomonadati</taxon>
        <taxon>Chlamydiota</taxon>
        <taxon>Chlamydiia</taxon>
        <taxon>Parachlamydiales</taxon>
        <taxon>Candidatus Parilichlamydiaceae</taxon>
        <taxon>Candidatus Similichlamydia</taxon>
    </lineage>
</organism>
<reference evidence="1 2" key="1">
    <citation type="submission" date="2018-07" db="EMBL/GenBank/DDBJ databases">
        <title>Comparative genomics of the Candidatus Parilichlamydiaceae reveals evidence of convergent evolution and genome reduction in the phylum Chlamydiae.</title>
        <authorList>
            <person name="Taylor-Brown A."/>
            <person name="Polkinghorne A."/>
        </authorList>
    </citation>
    <scope>NUCLEOTIDE SEQUENCE [LARGE SCALE GENOMIC DNA]</scope>
    <source>
        <strain evidence="1 2">Hat2</strain>
    </source>
</reference>
<evidence type="ECO:0000313" key="2">
    <source>
        <dbReference type="Proteomes" id="UP000253816"/>
    </source>
</evidence>
<dbReference type="Proteomes" id="UP000253816">
    <property type="component" value="Unassembled WGS sequence"/>
</dbReference>
<proteinExistence type="predicted"/>
<comment type="caution">
    <text evidence="1">The sequence shown here is derived from an EMBL/GenBank/DDBJ whole genome shotgun (WGS) entry which is preliminary data.</text>
</comment>
<sequence>MFSSRRLLYRMFYATLGCAMLMTSLHGREVKTRRFKLTEPQGKVQNVLSQLSWLNLNETQDMDLLKEICRALEAGKALCLMVDPGVFDFSEKELEWVWKHFFVLPISDRDIKVLVSFRPQEEDNSAAPSICLIKMEASRTGSAVRIVSAESFSNREVHELYSRGILIEEMNLFLRGAPLQDLASPIPVNDLSEGGKEEQFRPEKKEVISFREIQLPPSSPTKRAL</sequence>
<name>A0A369KF27_9BACT</name>
<protein>
    <submittedName>
        <fullName evidence="1">Uncharacterized protein</fullName>
    </submittedName>
</protein>
<dbReference type="AlphaFoldDB" id="A0A369KF27"/>
<accession>A0A369KF27</accession>
<dbReference type="EMBL" id="QQBG01000013">
    <property type="protein sequence ID" value="RDB31497.1"/>
    <property type="molecule type" value="Genomic_DNA"/>
</dbReference>
<evidence type="ECO:0000313" key="1">
    <source>
        <dbReference type="EMBL" id="RDB31497.1"/>
    </source>
</evidence>